<evidence type="ECO:0000259" key="4">
    <source>
        <dbReference type="PROSITE" id="PS51118"/>
    </source>
</evidence>
<comment type="caution">
    <text evidence="5">The sequence shown here is derived from an EMBL/GenBank/DDBJ whole genome shotgun (WGS) entry which is preliminary data.</text>
</comment>
<dbReference type="InterPro" id="IPR036390">
    <property type="entry name" value="WH_DNA-bd_sf"/>
</dbReference>
<dbReference type="GO" id="GO:0003677">
    <property type="term" value="F:DNA binding"/>
    <property type="evidence" value="ECO:0007669"/>
    <property type="project" value="UniProtKB-KW"/>
</dbReference>
<dbReference type="EMBL" id="QUNI01000004">
    <property type="protein sequence ID" value="REG99452.1"/>
    <property type="molecule type" value="Genomic_DNA"/>
</dbReference>
<keyword evidence="6" id="KW-1185">Reference proteome</keyword>
<dbReference type="Pfam" id="PF01638">
    <property type="entry name" value="HxlR"/>
    <property type="match status" value="1"/>
</dbReference>
<dbReference type="OrthoDB" id="769662at2"/>
<evidence type="ECO:0000313" key="5">
    <source>
        <dbReference type="EMBL" id="REG99452.1"/>
    </source>
</evidence>
<dbReference type="InterPro" id="IPR036388">
    <property type="entry name" value="WH-like_DNA-bd_sf"/>
</dbReference>
<dbReference type="Proteomes" id="UP000257136">
    <property type="component" value="Unassembled WGS sequence"/>
</dbReference>
<keyword evidence="2" id="KW-0238">DNA-binding</keyword>
<keyword evidence="3" id="KW-0804">Transcription</keyword>
<keyword evidence="1" id="KW-0805">Transcription regulation</keyword>
<evidence type="ECO:0000256" key="1">
    <source>
        <dbReference type="ARBA" id="ARBA00023015"/>
    </source>
</evidence>
<proteinExistence type="predicted"/>
<evidence type="ECO:0000313" key="6">
    <source>
        <dbReference type="Proteomes" id="UP000257136"/>
    </source>
</evidence>
<name>A0A3E0EMH2_9FLAO</name>
<dbReference type="PANTHER" id="PTHR33204">
    <property type="entry name" value="TRANSCRIPTIONAL REGULATOR, MARR FAMILY"/>
    <property type="match status" value="1"/>
</dbReference>
<dbReference type="InterPro" id="IPR002577">
    <property type="entry name" value="HTH_HxlR"/>
</dbReference>
<organism evidence="5 6">
    <name type="scientific">Flavobacterium aquicola</name>
    <dbReference type="NCBI Taxonomy" id="1682742"/>
    <lineage>
        <taxon>Bacteria</taxon>
        <taxon>Pseudomonadati</taxon>
        <taxon>Bacteroidota</taxon>
        <taxon>Flavobacteriia</taxon>
        <taxon>Flavobacteriales</taxon>
        <taxon>Flavobacteriaceae</taxon>
        <taxon>Flavobacterium</taxon>
    </lineage>
</organism>
<protein>
    <submittedName>
        <fullName evidence="5">HxlR family transcriptional regulator</fullName>
    </submittedName>
</protein>
<dbReference type="SUPFAM" id="SSF46785">
    <property type="entry name" value="Winged helix' DNA-binding domain"/>
    <property type="match status" value="1"/>
</dbReference>
<dbReference type="AlphaFoldDB" id="A0A3E0EMH2"/>
<reference evidence="5 6" key="1">
    <citation type="submission" date="2018-08" db="EMBL/GenBank/DDBJ databases">
        <title>Genomic Encyclopedia of Archaeal and Bacterial Type Strains, Phase II (KMG-II): from individual species to whole genera.</title>
        <authorList>
            <person name="Goeker M."/>
        </authorList>
    </citation>
    <scope>NUCLEOTIDE SEQUENCE [LARGE SCALE GENOMIC DNA]</scope>
    <source>
        <strain evidence="5 6">DSM 100880</strain>
    </source>
</reference>
<dbReference type="Gene3D" id="1.10.10.10">
    <property type="entry name" value="Winged helix-like DNA-binding domain superfamily/Winged helix DNA-binding domain"/>
    <property type="match status" value="1"/>
</dbReference>
<gene>
    <name evidence="5" type="ORF">C8P67_10470</name>
</gene>
<dbReference type="RefSeq" id="WP_115812111.1">
    <property type="nucleotide sequence ID" value="NZ_QUNI01000004.1"/>
</dbReference>
<sequence length="119" mass="13588">MKYKHARLSIQDTMDVVGGKWKLILIFVLFDGKKKFNELTREIGISPRVLSKELHELEVNGLIKRRVCDTKPVTVEYSLAPYSESLKDVIVALCKWGEAHRENIIAGKFDMSPKSKSIL</sequence>
<feature type="domain" description="HTH hxlR-type" evidence="4">
    <location>
        <begin position="8"/>
        <end position="105"/>
    </location>
</feature>
<evidence type="ECO:0000256" key="2">
    <source>
        <dbReference type="ARBA" id="ARBA00023125"/>
    </source>
</evidence>
<evidence type="ECO:0000256" key="3">
    <source>
        <dbReference type="ARBA" id="ARBA00023163"/>
    </source>
</evidence>
<dbReference type="PROSITE" id="PS51118">
    <property type="entry name" value="HTH_HXLR"/>
    <property type="match status" value="1"/>
</dbReference>
<accession>A0A3E0EMH2</accession>